<feature type="domain" description="HD" evidence="1">
    <location>
        <begin position="83"/>
        <end position="204"/>
    </location>
</feature>
<dbReference type="EMBL" id="JACCBS010000001">
    <property type="protein sequence ID" value="NYE56704.1"/>
    <property type="molecule type" value="Genomic_DNA"/>
</dbReference>
<reference evidence="3 4" key="1">
    <citation type="submission" date="2020-07" db="EMBL/GenBank/DDBJ databases">
        <title>Genomic Encyclopedia of Type Strains, Phase III (KMG-III): the genomes of soil and plant-associated and newly described type strains.</title>
        <authorList>
            <person name="Whitman W."/>
        </authorList>
    </citation>
    <scope>NUCLEOTIDE SEQUENCE [LARGE SCALE GENOMIC DNA]</scope>
    <source>
        <strain evidence="3 4">DSM 11255</strain>
    </source>
</reference>
<dbReference type="InterPro" id="IPR003607">
    <property type="entry name" value="HD/PDEase_dom"/>
</dbReference>
<dbReference type="PROSITE" id="PS51831">
    <property type="entry name" value="HD"/>
    <property type="match status" value="1"/>
</dbReference>
<dbReference type="Gene3D" id="1.10.3210.10">
    <property type="entry name" value="Hypothetical protein af1432"/>
    <property type="match status" value="1"/>
</dbReference>
<proteinExistence type="predicted"/>
<accession>A0ABX2R6A1</accession>
<evidence type="ECO:0000259" key="2">
    <source>
        <dbReference type="PROSITE" id="PS51832"/>
    </source>
</evidence>
<sequence length="262" mass="29871">MLQRSEIERYLTKNTNILFNELVVEAFLEISKKESFWFDLDEHYIEERLQELRPEARIIAGEQELRLLVLPFAYIIDAKSPFTSTHSLGVAVLSRQLAEIAGLTEITTLIEIAGLVHDIGKLGVPNKILEKNGPLTDVEFELIKTHPYFTYHMLNKISGFEDLARWAGYHHEQPNGQGYPFKLSGDELCVPSRIIAVADKWVALTEKRPYREALDVKEALDILTDMAAKEIVDRKIVKLLKENIDYITGNKEKEAGYGMIGL</sequence>
<keyword evidence="4" id="KW-1185">Reference proteome</keyword>
<dbReference type="InterPro" id="IPR006674">
    <property type="entry name" value="HD_domain"/>
</dbReference>
<evidence type="ECO:0000313" key="3">
    <source>
        <dbReference type="EMBL" id="NYE56704.1"/>
    </source>
</evidence>
<organism evidence="3 4">
    <name type="scientific">Carboxydothermus ferrireducens DSM 11255</name>
    <dbReference type="NCBI Taxonomy" id="1119529"/>
    <lineage>
        <taxon>Bacteria</taxon>
        <taxon>Bacillati</taxon>
        <taxon>Bacillota</taxon>
        <taxon>Clostridia</taxon>
        <taxon>Thermoanaerobacterales</taxon>
        <taxon>Thermoanaerobacteraceae</taxon>
        <taxon>Carboxydothermus</taxon>
    </lineage>
</organism>
<comment type="caution">
    <text evidence="3">The sequence shown here is derived from an EMBL/GenBank/DDBJ whole genome shotgun (WGS) entry which is preliminary data.</text>
</comment>
<dbReference type="PANTHER" id="PTHR43155:SF1">
    <property type="entry name" value="3'3'-CGAMP-SPECIFIC PHOSPHODIESTERASE 1"/>
    <property type="match status" value="1"/>
</dbReference>
<evidence type="ECO:0000313" key="4">
    <source>
        <dbReference type="Proteomes" id="UP000604066"/>
    </source>
</evidence>
<name>A0ABX2R6A1_9THEO</name>
<dbReference type="CDD" id="cd00077">
    <property type="entry name" value="HDc"/>
    <property type="match status" value="1"/>
</dbReference>
<dbReference type="PROSITE" id="PS51832">
    <property type="entry name" value="HD_GYP"/>
    <property type="match status" value="1"/>
</dbReference>
<dbReference type="PANTHER" id="PTHR43155">
    <property type="entry name" value="CYCLIC DI-GMP PHOSPHODIESTERASE PA4108-RELATED"/>
    <property type="match status" value="1"/>
</dbReference>
<dbReference type="InterPro" id="IPR037522">
    <property type="entry name" value="HD_GYP_dom"/>
</dbReference>
<gene>
    <name evidence="3" type="ORF">HDG70_000410</name>
</gene>
<protein>
    <submittedName>
        <fullName evidence="3">HD-GYP domain-containing protein (C-di-GMP phosphodiesterase class II)</fullName>
    </submittedName>
</protein>
<feature type="domain" description="HD-GYP" evidence="2">
    <location>
        <begin position="61"/>
        <end position="256"/>
    </location>
</feature>
<dbReference type="Pfam" id="PF13487">
    <property type="entry name" value="HD_5"/>
    <property type="match status" value="1"/>
</dbReference>
<dbReference type="Proteomes" id="UP000604066">
    <property type="component" value="Unassembled WGS sequence"/>
</dbReference>
<evidence type="ECO:0000259" key="1">
    <source>
        <dbReference type="PROSITE" id="PS51831"/>
    </source>
</evidence>
<dbReference type="RefSeq" id="WP_028052926.1">
    <property type="nucleotide sequence ID" value="NZ_ATYG01000048.1"/>
</dbReference>
<dbReference type="SUPFAM" id="SSF109604">
    <property type="entry name" value="HD-domain/PDEase-like"/>
    <property type="match status" value="1"/>
</dbReference>
<dbReference type="SMART" id="SM00471">
    <property type="entry name" value="HDc"/>
    <property type="match status" value="1"/>
</dbReference>